<protein>
    <submittedName>
        <fullName evidence="3">Uncharacterized protein</fullName>
    </submittedName>
</protein>
<feature type="region of interest" description="Disordered" evidence="2">
    <location>
        <begin position="66"/>
        <end position="135"/>
    </location>
</feature>
<accession>A0ABP0TQM8</accession>
<organism evidence="3 4">
    <name type="scientific">Sphagnum troendelagicum</name>
    <dbReference type="NCBI Taxonomy" id="128251"/>
    <lineage>
        <taxon>Eukaryota</taxon>
        <taxon>Viridiplantae</taxon>
        <taxon>Streptophyta</taxon>
        <taxon>Embryophyta</taxon>
        <taxon>Bryophyta</taxon>
        <taxon>Sphagnophytina</taxon>
        <taxon>Sphagnopsida</taxon>
        <taxon>Sphagnales</taxon>
        <taxon>Sphagnaceae</taxon>
        <taxon>Sphagnum</taxon>
    </lineage>
</organism>
<evidence type="ECO:0000256" key="2">
    <source>
        <dbReference type="SAM" id="MobiDB-lite"/>
    </source>
</evidence>
<evidence type="ECO:0000256" key="1">
    <source>
        <dbReference type="SAM" id="Coils"/>
    </source>
</evidence>
<reference evidence="3" key="1">
    <citation type="submission" date="2024-02" db="EMBL/GenBank/DDBJ databases">
        <authorList>
            <consortium name="ELIXIR-Norway"/>
            <consortium name="Elixir Norway"/>
        </authorList>
    </citation>
    <scope>NUCLEOTIDE SEQUENCE</scope>
</reference>
<proteinExistence type="predicted"/>
<sequence>MATYVEYMRPRIRRDSIPHEFPSWRSNSGSSVPVPITPVTGTLLAHDPFHHIADLGASHARSLFSSEISSSHTPGGIDQSEDFAEEQQPTSGPTDHSPFASKEPTTTTTTGPAVLTAGKNHLPGALSPQRPKTASSAIFTASDKGDKTGHEIGPLHLDGSLRKERRQWGIGLGPQATAQNMAAVRGFAAPRAVNGAPTGSPVDPALYQNLVDMIPLMENFLEQQSGRTMFGHRSSMIYTAAPARDMLNRKVSKSLVKAKSDVQSVCSKWGGARGEIPGREEGENIPQKVEAQTVSQFQSEIQELKQQLWEKDILLESIAQASPCQIQEIEDLKQQLREKDSEIEEIAYKKSQKTQQLQTELEELKQKLSDSDRVLEQAVKRSNAEIAISKASRDRDVKELETQVEELQQELWEENRLVQAAQLELSDKEHELEKIQSLLEQFEMDMIERDSQAENIAAEVNELRSQVLKLRFQLDFVDTSSNMDAIKSDWATDDENNQLVCLTGQEMEQLIPPMSRDIREQKEKIELSRRQYLAAIIAAREVSSEELLVLVGELRKQLQAFLTEPSLIDSFCMNTQ</sequence>
<dbReference type="InterPro" id="IPR040289">
    <property type="entry name" value="MBP2C"/>
</dbReference>
<dbReference type="Proteomes" id="UP001497512">
    <property type="component" value="Chromosome 13"/>
</dbReference>
<keyword evidence="4" id="KW-1185">Reference proteome</keyword>
<evidence type="ECO:0000313" key="4">
    <source>
        <dbReference type="Proteomes" id="UP001497512"/>
    </source>
</evidence>
<feature type="coiled-coil region" evidence="1">
    <location>
        <begin position="326"/>
        <end position="445"/>
    </location>
</feature>
<keyword evidence="1" id="KW-0175">Coiled coil</keyword>
<dbReference type="PANTHER" id="PTHR35502:SF2">
    <property type="entry name" value="PROTEIN MICROTUBULE BINDING PROTEIN 2C"/>
    <property type="match status" value="1"/>
</dbReference>
<gene>
    <name evidence="3" type="ORF">CSSPTR1EN2_LOCUS6491</name>
</gene>
<name>A0ABP0TQM8_9BRYO</name>
<evidence type="ECO:0000313" key="3">
    <source>
        <dbReference type="EMBL" id="CAK9202606.1"/>
    </source>
</evidence>
<dbReference type="PANTHER" id="PTHR35502">
    <property type="entry name" value="PROTEIN MICROTUBULE BINDING PROTEIN 2C"/>
    <property type="match status" value="1"/>
</dbReference>
<dbReference type="EMBL" id="OZ019905">
    <property type="protein sequence ID" value="CAK9202606.1"/>
    <property type="molecule type" value="Genomic_DNA"/>
</dbReference>